<dbReference type="InterPro" id="IPR038332">
    <property type="entry name" value="PPE_sf"/>
</dbReference>
<dbReference type="STRING" id="59750.AWC31_09065"/>
<dbReference type="PANTHER" id="PTHR46766:SF1">
    <property type="entry name" value="GLUTAMINE-RICH PROTEIN 2"/>
    <property type="match status" value="1"/>
</dbReference>
<keyword evidence="5" id="KW-1185">Reference proteome</keyword>
<accession>A0A132PN31</accession>
<feature type="region of interest" description="Disordered" evidence="2">
    <location>
        <begin position="242"/>
        <end position="266"/>
    </location>
</feature>
<evidence type="ECO:0000313" key="5">
    <source>
        <dbReference type="Proteomes" id="UP000070612"/>
    </source>
</evidence>
<feature type="region of interest" description="Disordered" evidence="2">
    <location>
        <begin position="385"/>
        <end position="443"/>
    </location>
</feature>
<reference evidence="4 5" key="1">
    <citation type="submission" date="2015-07" db="EMBL/GenBank/DDBJ databases">
        <title>A draft genome sequence of Mycobacterium wolinskyi.</title>
        <authorList>
            <person name="de Man T.J."/>
            <person name="Perry K.A."/>
            <person name="Coulliette A.D."/>
            <person name="Jensen B."/>
            <person name="Toney N.C."/>
            <person name="Limbago B.M."/>
            <person name="Noble-Wang J."/>
        </authorList>
    </citation>
    <scope>NUCLEOTIDE SEQUENCE [LARGE SCALE GENOMIC DNA]</scope>
    <source>
        <strain evidence="4 5">CDC_01</strain>
    </source>
</reference>
<proteinExistence type="inferred from homology"/>
<comment type="caution">
    <text evidence="4">The sequence shown here is derived from an EMBL/GenBank/DDBJ whole genome shotgun (WGS) entry which is preliminary data.</text>
</comment>
<dbReference type="PATRIC" id="fig|59750.3.peg.6966"/>
<dbReference type="InterPro" id="IPR000030">
    <property type="entry name" value="PPE_dom"/>
</dbReference>
<dbReference type="SUPFAM" id="SSF140459">
    <property type="entry name" value="PE/PPE dimer-like"/>
    <property type="match status" value="1"/>
</dbReference>
<name>A0A132PN31_9MYCO</name>
<evidence type="ECO:0000256" key="2">
    <source>
        <dbReference type="SAM" id="MobiDB-lite"/>
    </source>
</evidence>
<dbReference type="GO" id="GO:0052572">
    <property type="term" value="P:response to host immune response"/>
    <property type="evidence" value="ECO:0007669"/>
    <property type="project" value="TreeGrafter"/>
</dbReference>
<evidence type="ECO:0000256" key="1">
    <source>
        <dbReference type="ARBA" id="ARBA00010652"/>
    </source>
</evidence>
<dbReference type="Proteomes" id="UP000070612">
    <property type="component" value="Unassembled WGS sequence"/>
</dbReference>
<feature type="compositionally biased region" description="Low complexity" evidence="2">
    <location>
        <begin position="252"/>
        <end position="266"/>
    </location>
</feature>
<dbReference type="PANTHER" id="PTHR46766">
    <property type="entry name" value="GLUTAMINE-RICH PROTEIN 2"/>
    <property type="match status" value="1"/>
</dbReference>
<dbReference type="AlphaFoldDB" id="A0A132PN31"/>
<dbReference type="RefSeq" id="WP_067849775.1">
    <property type="nucleotide sequence ID" value="NZ_LGTW01000008.1"/>
</dbReference>
<evidence type="ECO:0000313" key="4">
    <source>
        <dbReference type="EMBL" id="KWX23452.1"/>
    </source>
</evidence>
<protein>
    <recommendedName>
        <fullName evidence="3">PPE domain-containing protein</fullName>
    </recommendedName>
</protein>
<sequence length="443" mass="45302">MVAAPPIPPVWIAFPPEINTARLMCGAGPAPMLQAAAGWEGLVVLLETQAAELAGALSNLTGLWSGMASERAIAATMPMIMWLQTTAAQAQKRALQATAQASSYSLAMATTPPLPEIEQNHITNAVLNATNFLGINTVPIGLNEMDYFVRMWNQAAGAMDAYHAETTVNLLFEPITPMKPIVLPGVSAAVAGSALAEAAPRAAQGAARNLVIEKVGAQAMIENSALLMGNAAAQVNHAEQRAVGAANKADNAAQQGQQQEQQPGQQLLQQGMQMAMQMGGQAAQIPAQLGQLFQSQVQQFTQPLQQVATQMVSQFSSMGAEKSMQVGLMGASPFSNHPMLGGSGPSTGAGLVRAASLPGAGGTAPRTPILSNLLGISGEIKTPGLAGAGSGSSGPLAPVGSGAGGGGPMAQAGQRKKEAGSKDGLVAPTPLTYDLSEDDDDDW</sequence>
<dbReference type="Gene3D" id="1.20.1260.20">
    <property type="entry name" value="PPE superfamily"/>
    <property type="match status" value="1"/>
</dbReference>
<organism evidence="4 5">
    <name type="scientific">Mycolicibacterium wolinskyi</name>
    <dbReference type="NCBI Taxonomy" id="59750"/>
    <lineage>
        <taxon>Bacteria</taxon>
        <taxon>Bacillati</taxon>
        <taxon>Actinomycetota</taxon>
        <taxon>Actinomycetes</taxon>
        <taxon>Mycobacteriales</taxon>
        <taxon>Mycobacteriaceae</taxon>
        <taxon>Mycolicibacterium</taxon>
    </lineage>
</organism>
<gene>
    <name evidence="4" type="ORF">AFM11_14290</name>
</gene>
<feature type="domain" description="PPE" evidence="3">
    <location>
        <begin position="11"/>
        <end position="167"/>
    </location>
</feature>
<evidence type="ECO:0000259" key="3">
    <source>
        <dbReference type="Pfam" id="PF00823"/>
    </source>
</evidence>
<dbReference type="Pfam" id="PF00823">
    <property type="entry name" value="PPE"/>
    <property type="match status" value="1"/>
</dbReference>
<comment type="similarity">
    <text evidence="1">Belongs to the mycobacterial PPE family.</text>
</comment>
<dbReference type="EMBL" id="LGTW01000008">
    <property type="protein sequence ID" value="KWX23452.1"/>
    <property type="molecule type" value="Genomic_DNA"/>
</dbReference>